<organism evidence="1 2">
    <name type="scientific">Platysternon megacephalum</name>
    <name type="common">big-headed turtle</name>
    <dbReference type="NCBI Taxonomy" id="55544"/>
    <lineage>
        <taxon>Eukaryota</taxon>
        <taxon>Metazoa</taxon>
        <taxon>Chordata</taxon>
        <taxon>Craniata</taxon>
        <taxon>Vertebrata</taxon>
        <taxon>Euteleostomi</taxon>
        <taxon>Archelosauria</taxon>
        <taxon>Testudinata</taxon>
        <taxon>Testudines</taxon>
        <taxon>Cryptodira</taxon>
        <taxon>Durocryptodira</taxon>
        <taxon>Testudinoidea</taxon>
        <taxon>Platysternidae</taxon>
        <taxon>Platysternon</taxon>
    </lineage>
</organism>
<keyword evidence="2" id="KW-1185">Reference proteome</keyword>
<keyword evidence="1" id="KW-0808">Transferase</keyword>
<keyword evidence="1" id="KW-0489">Methyltransferase</keyword>
<reference evidence="1 2" key="1">
    <citation type="submission" date="2019-04" db="EMBL/GenBank/DDBJ databases">
        <title>Draft genome of the big-headed turtle Platysternon megacephalum.</title>
        <authorList>
            <person name="Gong S."/>
        </authorList>
    </citation>
    <scope>NUCLEOTIDE SEQUENCE [LARGE SCALE GENOMIC DNA]</scope>
    <source>
        <strain evidence="1">DO16091913</strain>
        <tissue evidence="1">Muscle</tissue>
    </source>
</reference>
<dbReference type="GO" id="GO:0008168">
    <property type="term" value="F:methyltransferase activity"/>
    <property type="evidence" value="ECO:0007669"/>
    <property type="project" value="UniProtKB-KW"/>
</dbReference>
<name>A0A4D9E060_9SAUR</name>
<dbReference type="GO" id="GO:0032259">
    <property type="term" value="P:methylation"/>
    <property type="evidence" value="ECO:0007669"/>
    <property type="project" value="UniProtKB-KW"/>
</dbReference>
<sequence length="110" mass="12124">MQALPSFASPAAFNIARPAPLKSRPLISQLCSSTFQNVLAANLRSTICSNPVKYKAPPPLPHDENASILKPSVGFEEAYRDFKPVCVCSHITCNETLVLVFLNIWHCKKL</sequence>
<accession>A0A4D9E060</accession>
<dbReference type="Proteomes" id="UP000297703">
    <property type="component" value="Unassembled WGS sequence"/>
</dbReference>
<reference evidence="1 2" key="2">
    <citation type="submission" date="2019-04" db="EMBL/GenBank/DDBJ databases">
        <title>The genome sequence of big-headed turtle.</title>
        <authorList>
            <person name="Gong S."/>
        </authorList>
    </citation>
    <scope>NUCLEOTIDE SEQUENCE [LARGE SCALE GENOMIC DNA]</scope>
    <source>
        <strain evidence="1">DO16091913</strain>
        <tissue evidence="1">Muscle</tissue>
    </source>
</reference>
<gene>
    <name evidence="1" type="ORF">DR999_PMT15667</name>
</gene>
<protein>
    <submittedName>
        <fullName evidence="1">Methyltransferase-like protein 20</fullName>
    </submittedName>
</protein>
<proteinExistence type="predicted"/>
<evidence type="ECO:0000313" key="1">
    <source>
        <dbReference type="EMBL" id="TFK02075.1"/>
    </source>
</evidence>
<dbReference type="AlphaFoldDB" id="A0A4D9E060"/>
<dbReference type="EMBL" id="QXTE01000201">
    <property type="protein sequence ID" value="TFK02075.1"/>
    <property type="molecule type" value="Genomic_DNA"/>
</dbReference>
<evidence type="ECO:0000313" key="2">
    <source>
        <dbReference type="Proteomes" id="UP000297703"/>
    </source>
</evidence>
<comment type="caution">
    <text evidence="1">The sequence shown here is derived from an EMBL/GenBank/DDBJ whole genome shotgun (WGS) entry which is preliminary data.</text>
</comment>